<evidence type="ECO:0000313" key="3">
    <source>
        <dbReference type="EMBL" id="NGP19418.1"/>
    </source>
</evidence>
<evidence type="ECO:0000256" key="1">
    <source>
        <dbReference type="PROSITE-ProRule" id="PRU00339"/>
    </source>
</evidence>
<dbReference type="PROSITE" id="PS50005">
    <property type="entry name" value="TPR"/>
    <property type="match status" value="1"/>
</dbReference>
<reference evidence="3 4" key="1">
    <citation type="submission" date="2020-02" db="EMBL/GenBank/DDBJ databases">
        <authorList>
            <person name="Khan S.A."/>
            <person name="Jeon C.O."/>
            <person name="Chun B.H."/>
        </authorList>
    </citation>
    <scope>NUCLEOTIDE SEQUENCE [LARGE SCALE GENOMIC DNA]</scope>
    <source>
        <strain evidence="3 4">H239</strain>
    </source>
</reference>
<dbReference type="EMBL" id="JAALFG010000006">
    <property type="protein sequence ID" value="NGP19418.1"/>
    <property type="molecule type" value="Genomic_DNA"/>
</dbReference>
<dbReference type="Gene3D" id="1.25.40.10">
    <property type="entry name" value="Tetratricopeptide repeat domain"/>
    <property type="match status" value="1"/>
</dbReference>
<dbReference type="InterPro" id="IPR011990">
    <property type="entry name" value="TPR-like_helical_dom_sf"/>
</dbReference>
<gene>
    <name evidence="3" type="ORF">G5575_18835</name>
</gene>
<dbReference type="AlphaFoldDB" id="A0A6M1SQA4"/>
<reference evidence="3 4" key="2">
    <citation type="submission" date="2020-03" db="EMBL/GenBank/DDBJ databases">
        <title>Devosia chinhatensis sp. nov., isolated from a hexachlorocyclohexane (HCH) dump site in India.</title>
        <authorList>
            <person name="Kumar M."/>
            <person name="Lal R."/>
        </authorList>
    </citation>
    <scope>NUCLEOTIDE SEQUENCE [LARGE SCALE GENOMIC DNA]</scope>
    <source>
        <strain evidence="3 4">H239</strain>
    </source>
</reference>
<feature type="chain" id="PRO_5026886634" evidence="2">
    <location>
        <begin position="19"/>
        <end position="188"/>
    </location>
</feature>
<sequence>MAHAFILAVLLAAAPATATLAQFSAQQSSELDSLFADLRSATDEASARAIADRIWQLWTHPDDPDLAARVEAIIKGGGFAGPAAQLPQIEDLVTDYPDYAEAYNLRATANFLRGDYESALGDVAKTLELEPRHFGALAGRALIFHTQGNMKRPRQRCSKGWTSTPSCRSAAFFPSSDRPRSAAELEGF</sequence>
<feature type="signal peptide" evidence="2">
    <location>
        <begin position="1"/>
        <end position="18"/>
    </location>
</feature>
<keyword evidence="1" id="KW-0802">TPR repeat</keyword>
<protein>
    <submittedName>
        <fullName evidence="3">Uncharacterized protein</fullName>
    </submittedName>
</protein>
<evidence type="ECO:0000256" key="2">
    <source>
        <dbReference type="SAM" id="SignalP"/>
    </source>
</evidence>
<dbReference type="SMART" id="SM00028">
    <property type="entry name" value="TPR"/>
    <property type="match status" value="1"/>
</dbReference>
<accession>A0A6M1SQA4</accession>
<dbReference type="SUPFAM" id="SSF48452">
    <property type="entry name" value="TPR-like"/>
    <property type="match status" value="1"/>
</dbReference>
<dbReference type="Proteomes" id="UP000474802">
    <property type="component" value="Unassembled WGS sequence"/>
</dbReference>
<dbReference type="InterPro" id="IPR019734">
    <property type="entry name" value="TPR_rpt"/>
</dbReference>
<comment type="caution">
    <text evidence="3">The sequence shown here is derived from an EMBL/GenBank/DDBJ whole genome shotgun (WGS) entry which is preliminary data.</text>
</comment>
<name>A0A6M1SQA4_9HYPH</name>
<keyword evidence="2" id="KW-0732">Signal</keyword>
<keyword evidence="4" id="KW-1185">Reference proteome</keyword>
<organism evidence="3 4">
    <name type="scientific">Devosia aurantiaca</name>
    <dbReference type="NCBI Taxonomy" id="2714858"/>
    <lineage>
        <taxon>Bacteria</taxon>
        <taxon>Pseudomonadati</taxon>
        <taxon>Pseudomonadota</taxon>
        <taxon>Alphaproteobacteria</taxon>
        <taxon>Hyphomicrobiales</taxon>
        <taxon>Devosiaceae</taxon>
        <taxon>Devosia</taxon>
    </lineage>
</organism>
<evidence type="ECO:0000313" key="4">
    <source>
        <dbReference type="Proteomes" id="UP000474802"/>
    </source>
</evidence>
<feature type="repeat" description="TPR" evidence="1">
    <location>
        <begin position="100"/>
        <end position="133"/>
    </location>
</feature>
<dbReference type="RefSeq" id="WP_164535665.1">
    <property type="nucleotide sequence ID" value="NZ_JAALFG010000006.1"/>
</dbReference>
<proteinExistence type="predicted"/>